<reference evidence="5" key="1">
    <citation type="submission" date="2016-10" db="EMBL/GenBank/DDBJ databases">
        <authorList>
            <person name="Varghese N."/>
            <person name="Submissions S."/>
        </authorList>
    </citation>
    <scope>NUCLEOTIDE SEQUENCE [LARGE SCALE GENOMIC DNA]</scope>
    <source>
        <strain evidence="5">DSM 26471</strain>
    </source>
</reference>
<dbReference type="STRING" id="588602.SAMN04487991_1912"/>
<evidence type="ECO:0000313" key="4">
    <source>
        <dbReference type="EMBL" id="SFJ35763.1"/>
    </source>
</evidence>
<dbReference type="PANTHER" id="PTHR21461:SF69">
    <property type="entry name" value="GLYCOSYLTRANSFERASE FAMILY 92 PROTEIN"/>
    <property type="match status" value="1"/>
</dbReference>
<name>A0A1I3QNT3_9RHOB</name>
<protein>
    <submittedName>
        <fullName evidence="4">Glycosyl transferase family 2</fullName>
    </submittedName>
</protein>
<keyword evidence="2" id="KW-0812">Transmembrane</keyword>
<keyword evidence="3" id="KW-1133">Transmembrane helix</keyword>
<dbReference type="PANTHER" id="PTHR21461">
    <property type="entry name" value="GLYCOSYLTRANSFERASE FAMILY 92 PROTEIN"/>
    <property type="match status" value="1"/>
</dbReference>
<evidence type="ECO:0000313" key="5">
    <source>
        <dbReference type="Proteomes" id="UP000199630"/>
    </source>
</evidence>
<dbReference type="SUPFAM" id="SSF53448">
    <property type="entry name" value="Nucleotide-diphospho-sugar transferases"/>
    <property type="match status" value="1"/>
</dbReference>
<organism evidence="4 5">
    <name type="scientific">Celeribacter neptunius</name>
    <dbReference type="NCBI Taxonomy" id="588602"/>
    <lineage>
        <taxon>Bacteria</taxon>
        <taxon>Pseudomonadati</taxon>
        <taxon>Pseudomonadota</taxon>
        <taxon>Alphaproteobacteria</taxon>
        <taxon>Rhodobacterales</taxon>
        <taxon>Roseobacteraceae</taxon>
        <taxon>Celeribacter</taxon>
    </lineage>
</organism>
<keyword evidence="5" id="KW-1185">Reference proteome</keyword>
<keyword evidence="3" id="KW-0472">Membrane</keyword>
<evidence type="ECO:0000256" key="1">
    <source>
        <dbReference type="ARBA" id="ARBA00004167"/>
    </source>
</evidence>
<proteinExistence type="predicted"/>
<dbReference type="GO" id="GO:0005737">
    <property type="term" value="C:cytoplasm"/>
    <property type="evidence" value="ECO:0007669"/>
    <property type="project" value="TreeGrafter"/>
</dbReference>
<dbReference type="OrthoDB" id="4964299at2"/>
<sequence>MARLIRHRLNALELGPARLLASVLGTEGQVDLFFSHDSHLSEVVAENLLHTPEIKSVGGAPWVRGQMRDGGITAYFNGELREIRPEAPQPEWLAGRNVALATRNDESARTVLDWLAYHARHQGMNGAVIVDRAGPKEDAKFAEAIAAGLAAGGDLAEMHVLLVSADTPLGAATNPSEHHPYMTPGAPGKDRMEVPDPDPWTAPLSDVLIYEALRHLFLAEARAVANIEVYDLIPRDPRDTIFDMAQKAEDGVVQLVGQQCYPWRVREEDETRFADHICVQFDEKKRRGRWCASMAALPEDAVFRLVRVGGVDPKLFYRFYRHMGLRHQAPTVSKLVPKASLIHHRPLIEMAEREWGHKPIFMPEEEVAPPPRGDNSVAIVTCMKNEGPFILEWLAYHRAIGIEGFLVYTNDCTDGTDTFLDLLQDKGLVQHRDNKFQGTGLKPQHHALQQAESEPVITGSDWAISMDVDEFLNIKVGDGTMKALFDVVPDANLISCTWRLFGNNDVHGYEDRFLIEQFSSAAPEFANKPHQAWGFKTLFKNVGLFKKLGVHRPKGLKPQIWDKIRWYNGSAKPMPEGEFRNAWRSNAATYGYDVVQLNHYAVRSAESFLVKRDRGRVNHVDRDQGLAYWFRMNNNFEHEPSIQRMIPKLQEEYDRLLADPKIRAQHEACVKAHRDKIAELRATENYSNFYAELTGARMEKLSRLHRHFGANVFLNGPQCVPDEIVARAPEEDFFFTVERGETAH</sequence>
<evidence type="ECO:0000256" key="3">
    <source>
        <dbReference type="ARBA" id="ARBA00022989"/>
    </source>
</evidence>
<gene>
    <name evidence="4" type="ORF">SAMN04487991_1912</name>
</gene>
<dbReference type="RefSeq" id="WP_090060335.1">
    <property type="nucleotide sequence ID" value="NZ_FORH01000003.1"/>
</dbReference>
<accession>A0A1I3QNT3</accession>
<keyword evidence="4" id="KW-0808">Transferase</keyword>
<dbReference type="AlphaFoldDB" id="A0A1I3QNT3"/>
<comment type="subcellular location">
    <subcellularLocation>
        <location evidence="1">Membrane</location>
        <topology evidence="1">Single-pass membrane protein</topology>
    </subcellularLocation>
</comment>
<evidence type="ECO:0000256" key="2">
    <source>
        <dbReference type="ARBA" id="ARBA00022692"/>
    </source>
</evidence>
<dbReference type="GO" id="GO:0016757">
    <property type="term" value="F:glycosyltransferase activity"/>
    <property type="evidence" value="ECO:0007669"/>
    <property type="project" value="TreeGrafter"/>
</dbReference>
<dbReference type="GO" id="GO:0016020">
    <property type="term" value="C:membrane"/>
    <property type="evidence" value="ECO:0007669"/>
    <property type="project" value="UniProtKB-SubCell"/>
</dbReference>
<dbReference type="InterPro" id="IPR029044">
    <property type="entry name" value="Nucleotide-diphossugar_trans"/>
</dbReference>
<dbReference type="Pfam" id="PF13704">
    <property type="entry name" value="Glyco_tranf_2_4"/>
    <property type="match status" value="1"/>
</dbReference>
<dbReference type="Proteomes" id="UP000199630">
    <property type="component" value="Unassembled WGS sequence"/>
</dbReference>
<dbReference type="EMBL" id="FORH01000003">
    <property type="protein sequence ID" value="SFJ35763.1"/>
    <property type="molecule type" value="Genomic_DNA"/>
</dbReference>